<dbReference type="OrthoDB" id="9986685at2759"/>
<feature type="region of interest" description="Disordered" evidence="1">
    <location>
        <begin position="84"/>
        <end position="132"/>
    </location>
</feature>
<evidence type="ECO:0000313" key="4">
    <source>
        <dbReference type="Proteomes" id="UP000663828"/>
    </source>
</evidence>
<dbReference type="Proteomes" id="UP000663852">
    <property type="component" value="Unassembled WGS sequence"/>
</dbReference>
<organism evidence="2 4">
    <name type="scientific">Adineta ricciae</name>
    <name type="common">Rotifer</name>
    <dbReference type="NCBI Taxonomy" id="249248"/>
    <lineage>
        <taxon>Eukaryota</taxon>
        <taxon>Metazoa</taxon>
        <taxon>Spiralia</taxon>
        <taxon>Gnathifera</taxon>
        <taxon>Rotifera</taxon>
        <taxon>Eurotatoria</taxon>
        <taxon>Bdelloidea</taxon>
        <taxon>Adinetida</taxon>
        <taxon>Adinetidae</taxon>
        <taxon>Adineta</taxon>
    </lineage>
</organism>
<dbReference type="EMBL" id="CAJNOR010001117">
    <property type="protein sequence ID" value="CAF1078691.1"/>
    <property type="molecule type" value="Genomic_DNA"/>
</dbReference>
<evidence type="ECO:0000313" key="3">
    <source>
        <dbReference type="EMBL" id="CAF1262858.1"/>
    </source>
</evidence>
<comment type="caution">
    <text evidence="2">The sequence shown here is derived from an EMBL/GenBank/DDBJ whole genome shotgun (WGS) entry which is preliminary data.</text>
</comment>
<proteinExistence type="predicted"/>
<keyword evidence="4" id="KW-1185">Reference proteome</keyword>
<dbReference type="Proteomes" id="UP000663828">
    <property type="component" value="Unassembled WGS sequence"/>
</dbReference>
<reference evidence="2" key="1">
    <citation type="submission" date="2021-02" db="EMBL/GenBank/DDBJ databases">
        <authorList>
            <person name="Nowell W R."/>
        </authorList>
    </citation>
    <scope>NUCLEOTIDE SEQUENCE</scope>
</reference>
<dbReference type="EMBL" id="CAJNOJ010000187">
    <property type="protein sequence ID" value="CAF1262858.1"/>
    <property type="molecule type" value="Genomic_DNA"/>
</dbReference>
<sequence length="150" mass="17426">MSFTTKATHVDRDDYAVDHYADFLRDSHRTRLTFDLLDIAKRQHQCKEKLLSQAHTIQMKEHTRIENEFLRKLERNTQIANLPTVRRILRDRHRQGLSPSPPPLTSRQSQPSGQHDKSTSKLSLSRPPSARTARINANTEKFIQTNTLLC</sequence>
<accession>A0A814MJ68</accession>
<dbReference type="AlphaFoldDB" id="A0A814MJ68"/>
<evidence type="ECO:0000256" key="1">
    <source>
        <dbReference type="SAM" id="MobiDB-lite"/>
    </source>
</evidence>
<name>A0A814MJ68_ADIRI</name>
<protein>
    <submittedName>
        <fullName evidence="2">Uncharacterized protein</fullName>
    </submittedName>
</protein>
<evidence type="ECO:0000313" key="2">
    <source>
        <dbReference type="EMBL" id="CAF1078691.1"/>
    </source>
</evidence>
<gene>
    <name evidence="3" type="ORF">EDS130_LOCUS28607</name>
    <name evidence="2" type="ORF">XAT740_LOCUS17205</name>
</gene>